<evidence type="ECO:0000313" key="3">
    <source>
        <dbReference type="Proteomes" id="UP000617628"/>
    </source>
</evidence>
<keyword evidence="3" id="KW-1185">Reference proteome</keyword>
<organism evidence="2 3">
    <name type="scientific">Pelagicoccus mobilis</name>
    <dbReference type="NCBI Taxonomy" id="415221"/>
    <lineage>
        <taxon>Bacteria</taxon>
        <taxon>Pseudomonadati</taxon>
        <taxon>Verrucomicrobiota</taxon>
        <taxon>Opitutia</taxon>
        <taxon>Puniceicoccales</taxon>
        <taxon>Pelagicoccaceae</taxon>
        <taxon>Pelagicoccus</taxon>
    </lineage>
</organism>
<gene>
    <name evidence="2" type="ORF">JIN87_02780</name>
</gene>
<dbReference type="EMBL" id="JAENIL010000004">
    <property type="protein sequence ID" value="MBK1875774.1"/>
    <property type="molecule type" value="Genomic_DNA"/>
</dbReference>
<evidence type="ECO:0000313" key="2">
    <source>
        <dbReference type="EMBL" id="MBK1875774.1"/>
    </source>
</evidence>
<comment type="caution">
    <text evidence="2">The sequence shown here is derived from an EMBL/GenBank/DDBJ whole genome shotgun (WGS) entry which is preliminary data.</text>
</comment>
<dbReference type="PROSITE" id="PS51257">
    <property type="entry name" value="PROKAR_LIPOPROTEIN"/>
    <property type="match status" value="1"/>
</dbReference>
<dbReference type="AlphaFoldDB" id="A0A934RV92"/>
<sequence>MRHAIFAFLLLGSAACGLAKPLSLFAEVVDSGVLEHRTDGVLSIGAVYVVKASVRNYSQSETSIGFDSCSWYELFELSSENLEFEIVPWDCLSGELVHCSLSHGEILHFRFFDKIKETRR</sequence>
<protein>
    <recommendedName>
        <fullName evidence="4">DUF1425 domain-containing protein</fullName>
    </recommendedName>
</protein>
<evidence type="ECO:0000256" key="1">
    <source>
        <dbReference type="SAM" id="SignalP"/>
    </source>
</evidence>
<proteinExistence type="predicted"/>
<reference evidence="2" key="1">
    <citation type="submission" date="2021-01" db="EMBL/GenBank/DDBJ databases">
        <title>Modified the classification status of verrucomicrobia.</title>
        <authorList>
            <person name="Feng X."/>
        </authorList>
    </citation>
    <scope>NUCLEOTIDE SEQUENCE</scope>
    <source>
        <strain evidence="2">KCTC 13126</strain>
    </source>
</reference>
<evidence type="ECO:0008006" key="4">
    <source>
        <dbReference type="Google" id="ProtNLM"/>
    </source>
</evidence>
<feature type="chain" id="PRO_5036700609" description="DUF1425 domain-containing protein" evidence="1">
    <location>
        <begin position="20"/>
        <end position="120"/>
    </location>
</feature>
<dbReference type="RefSeq" id="WP_200353991.1">
    <property type="nucleotide sequence ID" value="NZ_JAENIL010000004.1"/>
</dbReference>
<name>A0A934RV92_9BACT</name>
<keyword evidence="1" id="KW-0732">Signal</keyword>
<feature type="signal peptide" evidence="1">
    <location>
        <begin position="1"/>
        <end position="19"/>
    </location>
</feature>
<accession>A0A934RV92</accession>
<dbReference type="Proteomes" id="UP000617628">
    <property type="component" value="Unassembled WGS sequence"/>
</dbReference>